<dbReference type="PANTHER" id="PTHR42760">
    <property type="entry name" value="SHORT-CHAIN DEHYDROGENASES/REDUCTASES FAMILY MEMBER"/>
    <property type="match status" value="1"/>
</dbReference>
<dbReference type="RefSeq" id="WP_244408185.1">
    <property type="nucleotide sequence ID" value="NZ_AP025637.1"/>
</dbReference>
<evidence type="ECO:0000256" key="2">
    <source>
        <dbReference type="ARBA" id="ARBA00023002"/>
    </source>
</evidence>
<dbReference type="PRINTS" id="PR00081">
    <property type="entry name" value="GDHRDH"/>
</dbReference>
<dbReference type="InterPro" id="IPR020904">
    <property type="entry name" value="Sc_DH/Rdtase_CS"/>
</dbReference>
<keyword evidence="2" id="KW-0560">Oxidoreductase</keyword>
<dbReference type="EMBL" id="AP025637">
    <property type="protein sequence ID" value="BDG73974.1"/>
    <property type="molecule type" value="Genomic_DNA"/>
</dbReference>
<dbReference type="Pfam" id="PF13561">
    <property type="entry name" value="adh_short_C2"/>
    <property type="match status" value="1"/>
</dbReference>
<dbReference type="CDD" id="cd05233">
    <property type="entry name" value="SDR_c"/>
    <property type="match status" value="1"/>
</dbReference>
<sequence length="257" mass="26706">MSDLRPGNLGPYALEGRIAVVTGGSSGIGAATVRRLAEHGARLVIGYNTGQDRAEALAGRLPGSGHLPIFRPATDSAALRTAAGQIEQRFGRVDVLVNAAGTTRAVPHGDLDAMDDETFDRILVTNVRGPFATIRAFLPLLRRGGDAVVVNISSFAALRGQGSSVPYAASKAALDTMGKSLARALAPHIRIIGIAPAGVDTDFIPGRTQEGFLRHIAQSPLKTICQPDEVAIAVLAAVTHLRLTTGSTILVDGGSHL</sequence>
<organism evidence="3 4">
    <name type="scientific">Roseomonas fluvialis</name>
    <dbReference type="NCBI Taxonomy" id="1750527"/>
    <lineage>
        <taxon>Bacteria</taxon>
        <taxon>Pseudomonadati</taxon>
        <taxon>Pseudomonadota</taxon>
        <taxon>Alphaproteobacteria</taxon>
        <taxon>Acetobacterales</taxon>
        <taxon>Roseomonadaceae</taxon>
        <taxon>Roseomonas</taxon>
    </lineage>
</organism>
<evidence type="ECO:0000256" key="1">
    <source>
        <dbReference type="ARBA" id="ARBA00006484"/>
    </source>
</evidence>
<comment type="similarity">
    <text evidence="1">Belongs to the short-chain dehydrogenases/reductases (SDR) family.</text>
</comment>
<dbReference type="SUPFAM" id="SSF51735">
    <property type="entry name" value="NAD(P)-binding Rossmann-fold domains"/>
    <property type="match status" value="1"/>
</dbReference>
<dbReference type="InterPro" id="IPR002347">
    <property type="entry name" value="SDR_fam"/>
</dbReference>
<dbReference type="Proteomes" id="UP000831327">
    <property type="component" value="Chromosome"/>
</dbReference>
<accession>A0ABM7Y7Q0</accession>
<keyword evidence="4" id="KW-1185">Reference proteome</keyword>
<dbReference type="PANTHER" id="PTHR42760:SF133">
    <property type="entry name" value="3-OXOACYL-[ACYL-CARRIER-PROTEIN] REDUCTASE"/>
    <property type="match status" value="1"/>
</dbReference>
<dbReference type="Gene3D" id="3.40.50.720">
    <property type="entry name" value="NAD(P)-binding Rossmann-like Domain"/>
    <property type="match status" value="1"/>
</dbReference>
<reference evidence="3 4" key="1">
    <citation type="journal article" date="2016" name="Microbes Environ.">
        <title>Phylogenetically diverse aerobic anoxygenic phototrophic bacteria isolated from epilithic biofilms in Tama river, Japan.</title>
        <authorList>
            <person name="Hirose S."/>
            <person name="Matsuura K."/>
            <person name="Haruta S."/>
        </authorList>
    </citation>
    <scope>NUCLEOTIDE SEQUENCE [LARGE SCALE GENOMIC DNA]</scope>
    <source>
        <strain evidence="3 4">S08</strain>
    </source>
</reference>
<dbReference type="PRINTS" id="PR00080">
    <property type="entry name" value="SDRFAMILY"/>
</dbReference>
<proteinExistence type="inferred from homology"/>
<dbReference type="InterPro" id="IPR036291">
    <property type="entry name" value="NAD(P)-bd_dom_sf"/>
</dbReference>
<name>A0ABM7Y7Q0_9PROT</name>
<evidence type="ECO:0000313" key="3">
    <source>
        <dbReference type="EMBL" id="BDG73974.1"/>
    </source>
</evidence>
<evidence type="ECO:0000313" key="4">
    <source>
        <dbReference type="Proteomes" id="UP000831327"/>
    </source>
</evidence>
<dbReference type="PROSITE" id="PS00061">
    <property type="entry name" value="ADH_SHORT"/>
    <property type="match status" value="1"/>
</dbReference>
<protein>
    <submittedName>
        <fullName evidence="3">Short-chain dehydrogenase/reductase</fullName>
    </submittedName>
</protein>
<gene>
    <name evidence="3" type="ORF">Rmf_39030</name>
</gene>